<dbReference type="EMBL" id="GGEC01061013">
    <property type="protein sequence ID" value="MBX41497.1"/>
    <property type="molecule type" value="Transcribed_RNA"/>
</dbReference>
<dbReference type="AlphaFoldDB" id="A0A2P2NG97"/>
<protein>
    <submittedName>
        <fullName evidence="1">Uncharacterized protein</fullName>
    </submittedName>
</protein>
<accession>A0A2P2NG97</accession>
<proteinExistence type="predicted"/>
<reference evidence="1" key="1">
    <citation type="submission" date="2018-02" db="EMBL/GenBank/DDBJ databases">
        <title>Rhizophora mucronata_Transcriptome.</title>
        <authorList>
            <person name="Meera S.P."/>
            <person name="Sreeshan A."/>
            <person name="Augustine A."/>
        </authorList>
    </citation>
    <scope>NUCLEOTIDE SEQUENCE</scope>
    <source>
        <tissue evidence="1">Leaf</tissue>
    </source>
</reference>
<evidence type="ECO:0000313" key="1">
    <source>
        <dbReference type="EMBL" id="MBX41497.1"/>
    </source>
</evidence>
<organism evidence="1">
    <name type="scientific">Rhizophora mucronata</name>
    <name type="common">Asiatic mangrove</name>
    <dbReference type="NCBI Taxonomy" id="61149"/>
    <lineage>
        <taxon>Eukaryota</taxon>
        <taxon>Viridiplantae</taxon>
        <taxon>Streptophyta</taxon>
        <taxon>Embryophyta</taxon>
        <taxon>Tracheophyta</taxon>
        <taxon>Spermatophyta</taxon>
        <taxon>Magnoliopsida</taxon>
        <taxon>eudicotyledons</taxon>
        <taxon>Gunneridae</taxon>
        <taxon>Pentapetalae</taxon>
        <taxon>rosids</taxon>
        <taxon>fabids</taxon>
        <taxon>Malpighiales</taxon>
        <taxon>Rhizophoraceae</taxon>
        <taxon>Rhizophora</taxon>
    </lineage>
</organism>
<sequence>MRCVTSHQVNELGTIISYNLIMLLEPNCVLFIIVIDLCCLTPGTGLQRCGRSVVLCGQRLCLGDKLLTEYVEVRKDFGQPF</sequence>
<name>A0A2P2NG97_RHIMU</name>